<dbReference type="RefSeq" id="WP_227319844.1">
    <property type="nucleotide sequence ID" value="NZ_JAESVB010000001.1"/>
</dbReference>
<dbReference type="InterPro" id="IPR029052">
    <property type="entry name" value="Metallo-depent_PP-like"/>
</dbReference>
<dbReference type="InterPro" id="IPR051918">
    <property type="entry name" value="STPP_CPPED1"/>
</dbReference>
<evidence type="ECO:0000313" key="2">
    <source>
        <dbReference type="EMBL" id="MCB8874195.1"/>
    </source>
</evidence>
<dbReference type="Pfam" id="PF00149">
    <property type="entry name" value="Metallophos"/>
    <property type="match status" value="1"/>
</dbReference>
<sequence length="318" mass="34173">MRTTRPETTETEGAPLDRRSVMECAAWIGTGLLWTVVGGVPRTLGLIGTAEADSVQGGFTFLQMSDNHIGFKAGPYQDVPGTLQAAIGTARALPHRPSMMLHTGDISHFAKEEQFDTADAINATLGVDIHHVPGEHDMLDPGRKLYLARYGKKTKGDGWYSFDDHGVHFIGLSNVTHNGPDGQWLLGADQIAWLADDLRAVRNSTPIVVFAHVPLWTIYAKWGWGTGDASAALPLFRRFGSVTFLNGHIHQIVQKVEGAIVYHTARSTAFPQPAPGTAAHGGPVMTIPAGDVGGYLGITTATLYRTTTRLAVTDITLG</sequence>
<dbReference type="EMBL" id="JAESVB010000001">
    <property type="protein sequence ID" value="MCB8874195.1"/>
    <property type="molecule type" value="Genomic_DNA"/>
</dbReference>
<keyword evidence="3" id="KW-1185">Reference proteome</keyword>
<name>A0A963YNP9_9PROT</name>
<dbReference type="InterPro" id="IPR004843">
    <property type="entry name" value="Calcineurin-like_PHP"/>
</dbReference>
<dbReference type="AlphaFoldDB" id="A0A963YNP9"/>
<dbReference type="PANTHER" id="PTHR43143">
    <property type="entry name" value="METALLOPHOSPHOESTERASE, CALCINEURIN SUPERFAMILY"/>
    <property type="match status" value="1"/>
</dbReference>
<dbReference type="PANTHER" id="PTHR43143:SF6">
    <property type="entry name" value="BLL3016 PROTEIN"/>
    <property type="match status" value="1"/>
</dbReference>
<evidence type="ECO:0000259" key="1">
    <source>
        <dbReference type="Pfam" id="PF00149"/>
    </source>
</evidence>
<comment type="caution">
    <text evidence="2">The sequence shown here is derived from an EMBL/GenBank/DDBJ whole genome shotgun (WGS) entry which is preliminary data.</text>
</comment>
<dbReference type="Gene3D" id="3.60.21.10">
    <property type="match status" value="1"/>
</dbReference>
<dbReference type="Proteomes" id="UP000708298">
    <property type="component" value="Unassembled WGS sequence"/>
</dbReference>
<dbReference type="GO" id="GO:0016787">
    <property type="term" value="F:hydrolase activity"/>
    <property type="evidence" value="ECO:0007669"/>
    <property type="project" value="InterPro"/>
</dbReference>
<gene>
    <name evidence="2" type="ORF">ASILVAE211_03290</name>
</gene>
<proteinExistence type="predicted"/>
<organism evidence="2 3">
    <name type="scientific">Acidisoma silvae</name>
    <dbReference type="NCBI Taxonomy" id="2802396"/>
    <lineage>
        <taxon>Bacteria</taxon>
        <taxon>Pseudomonadati</taxon>
        <taxon>Pseudomonadota</taxon>
        <taxon>Alphaproteobacteria</taxon>
        <taxon>Acetobacterales</taxon>
        <taxon>Acidocellaceae</taxon>
        <taxon>Acidisoma</taxon>
    </lineage>
</organism>
<evidence type="ECO:0000313" key="3">
    <source>
        <dbReference type="Proteomes" id="UP000708298"/>
    </source>
</evidence>
<protein>
    <submittedName>
        <fullName evidence="2">Metallophosphoesterase</fullName>
    </submittedName>
</protein>
<reference evidence="2" key="2">
    <citation type="submission" date="2021-01" db="EMBL/GenBank/DDBJ databases">
        <authorList>
            <person name="Mieszkin S."/>
            <person name="Pouder E."/>
            <person name="Alain K."/>
        </authorList>
    </citation>
    <scope>NUCLEOTIDE SEQUENCE</scope>
    <source>
        <strain evidence="2">HW T2.11</strain>
    </source>
</reference>
<dbReference type="SUPFAM" id="SSF56300">
    <property type="entry name" value="Metallo-dependent phosphatases"/>
    <property type="match status" value="1"/>
</dbReference>
<feature type="domain" description="Calcineurin-like phosphoesterase" evidence="1">
    <location>
        <begin position="60"/>
        <end position="251"/>
    </location>
</feature>
<accession>A0A963YNP9</accession>
<reference evidence="2" key="1">
    <citation type="journal article" date="2021" name="Microorganisms">
        <title>Acidisoma silvae sp. nov. and Acidisomacellulosilytica sp. nov., Two Acidophilic Bacteria Isolated from Decaying Wood, Hydrolyzing Cellulose and Producing Poly-3-hydroxybutyrate.</title>
        <authorList>
            <person name="Mieszkin S."/>
            <person name="Pouder E."/>
            <person name="Uroz S."/>
            <person name="Simon-Colin C."/>
            <person name="Alain K."/>
        </authorList>
    </citation>
    <scope>NUCLEOTIDE SEQUENCE</scope>
    <source>
        <strain evidence="2">HW T2.11</strain>
    </source>
</reference>